<dbReference type="RefSeq" id="WP_011229168.1">
    <property type="nucleotide sequence ID" value="NC_006462.1"/>
</dbReference>
<dbReference type="PATRIC" id="fig|300852.9.peg.2076"/>
<dbReference type="EnsemblBacteria" id="BAD71927">
    <property type="protein sequence ID" value="BAD71927"/>
    <property type="gene ID" value="BAD71927"/>
</dbReference>
<dbReference type="Proteomes" id="UP000000532">
    <property type="component" value="Plasmid pTT27"/>
</dbReference>
<name>Q53W35_THET8</name>
<reference evidence="1 2" key="1">
    <citation type="submission" date="2004-11" db="EMBL/GenBank/DDBJ databases">
        <title>Complete genome sequence of Thermus thermophilus HB8.</title>
        <authorList>
            <person name="Masui R."/>
            <person name="Kurokawa K."/>
            <person name="Nakagawa N."/>
            <person name="Tokunaga F."/>
            <person name="Koyama Y."/>
            <person name="Shibata T."/>
            <person name="Oshima T."/>
            <person name="Yokoyama S."/>
            <person name="Yasunaga T."/>
            <person name="Kuramitsu S."/>
        </authorList>
    </citation>
    <scope>NUCLEOTIDE SEQUENCE [LARGE SCALE GENOMIC DNA]</scope>
    <source>
        <strain evidence="2">ATCC 27634 / DSM 579 / HB8</strain>
        <plasmid evidence="1 2">pTT27</plasmid>
    </source>
</reference>
<organism evidence="1 2">
    <name type="scientific">Thermus thermophilus (strain ATCC 27634 / DSM 579 / HB8)</name>
    <dbReference type="NCBI Taxonomy" id="300852"/>
    <lineage>
        <taxon>Bacteria</taxon>
        <taxon>Thermotogati</taxon>
        <taxon>Deinococcota</taxon>
        <taxon>Deinococci</taxon>
        <taxon>Thermales</taxon>
        <taxon>Thermaceae</taxon>
        <taxon>Thermus</taxon>
    </lineage>
</organism>
<evidence type="ECO:0000313" key="2">
    <source>
        <dbReference type="Proteomes" id="UP000000532"/>
    </source>
</evidence>
<dbReference type="AlphaFoldDB" id="Q53W35"/>
<evidence type="ECO:0000313" key="1">
    <source>
        <dbReference type="EMBL" id="BAD71927.1"/>
    </source>
</evidence>
<gene>
    <name evidence="1" type="ordered locus">TTHB131</name>
</gene>
<keyword evidence="2" id="KW-1185">Reference proteome</keyword>
<protein>
    <submittedName>
        <fullName evidence="1">Uncharacterized protein</fullName>
    </submittedName>
</protein>
<geneLocation type="plasmid" evidence="1 2">
    <name>pTT27</name>
</geneLocation>
<dbReference type="KEGG" id="ttj:TTHB131"/>
<dbReference type="GeneID" id="3169571"/>
<keyword evidence="1" id="KW-0614">Plasmid</keyword>
<dbReference type="HOGENOM" id="CLU_126612_0_0_0"/>
<sequence length="183" mass="19797">MGRDLARLHQVFHAFRTALRLVVNFGRLECLERMRRESGGAPVADVALFTVTAKKMRQEPGYVEGQAALARRARTEQAGLEVVPMVAVWAGDGVPLPNPGWVGGAVEALRGAGAFSGLLFYPWTRPCWAEQAIKDVFPEFFRELRPQAGAHQVVGHLLALLSPSLPLEAAFVAAAGLLALSSR</sequence>
<accession>Q53W35</accession>
<proteinExistence type="predicted"/>
<dbReference type="EMBL" id="AP008227">
    <property type="protein sequence ID" value="BAD71927.1"/>
    <property type="molecule type" value="Genomic_DNA"/>
</dbReference>